<feature type="compositionally biased region" description="Polar residues" evidence="1">
    <location>
        <begin position="323"/>
        <end position="338"/>
    </location>
</feature>
<dbReference type="EnsemblMetazoa" id="XM_038209973.1">
    <property type="protein sequence ID" value="XP_038065901.1"/>
    <property type="gene ID" value="LOC119735990"/>
</dbReference>
<name>A0A914AR85_PATMI</name>
<proteinExistence type="predicted"/>
<feature type="region of interest" description="Disordered" evidence="1">
    <location>
        <begin position="285"/>
        <end position="338"/>
    </location>
</feature>
<dbReference type="RefSeq" id="XP_038065902.1">
    <property type="nucleotide sequence ID" value="XM_038209974.1"/>
</dbReference>
<keyword evidence="3" id="KW-1185">Reference proteome</keyword>
<protein>
    <recommendedName>
        <fullName evidence="4">Integrase zinc-binding domain-containing protein</fullName>
    </recommendedName>
</protein>
<evidence type="ECO:0000313" key="3">
    <source>
        <dbReference type="Proteomes" id="UP000887568"/>
    </source>
</evidence>
<dbReference type="Proteomes" id="UP000887568">
    <property type="component" value="Unplaced"/>
</dbReference>
<evidence type="ECO:0000256" key="1">
    <source>
        <dbReference type="SAM" id="MobiDB-lite"/>
    </source>
</evidence>
<evidence type="ECO:0008006" key="4">
    <source>
        <dbReference type="Google" id="ProtNLM"/>
    </source>
</evidence>
<organism evidence="2 3">
    <name type="scientific">Patiria miniata</name>
    <name type="common">Bat star</name>
    <name type="synonym">Asterina miniata</name>
    <dbReference type="NCBI Taxonomy" id="46514"/>
    <lineage>
        <taxon>Eukaryota</taxon>
        <taxon>Metazoa</taxon>
        <taxon>Echinodermata</taxon>
        <taxon>Eleutherozoa</taxon>
        <taxon>Asterozoa</taxon>
        <taxon>Asteroidea</taxon>
        <taxon>Valvatacea</taxon>
        <taxon>Valvatida</taxon>
        <taxon>Asterinidae</taxon>
        <taxon>Patiria</taxon>
    </lineage>
</organism>
<dbReference type="RefSeq" id="XP_038065901.1">
    <property type="nucleotide sequence ID" value="XM_038209973.1"/>
</dbReference>
<dbReference type="AlphaFoldDB" id="A0A914AR85"/>
<dbReference type="EnsemblMetazoa" id="XM_038209974.1">
    <property type="protein sequence ID" value="XP_038065902.1"/>
    <property type="gene ID" value="LOC119735990"/>
</dbReference>
<dbReference type="Gene3D" id="1.10.340.70">
    <property type="match status" value="1"/>
</dbReference>
<dbReference type="GeneID" id="119735990"/>
<sequence>MTEALTPLQLCGFDPLPDSHNQVRENEPTDVNPQSTILGLLQLQASMQQVILQQFQEINALKATISQVIGEQQRQRDYVRRLEYALHHSKVVPEASPVPEIPNPPSAAEVPIPQVPTKEPEPQILHAPEVTPRSPREVPTIAPTVGQSSHGDGGTRCGPSLQAAQQQDPAIQKVVDMKRASPRRISRRKMAHQPKVVQRLLQQWDCLEVKGGVLFFRTGRGTQARYLTVLPRGMREDIFRHLHHNMETCSYGQVLKVVRQRYFWPSLHNETMGYMRQHLKRVRQHEVSTAVSPPSGFQDEPSPVLPSHESQDKPSPASPPHQLVSSLHTITTSYPRFG</sequence>
<accession>A0A914AR85</accession>
<evidence type="ECO:0000313" key="2">
    <source>
        <dbReference type="EnsemblMetazoa" id="XP_038065901.1"/>
    </source>
</evidence>
<reference evidence="2" key="1">
    <citation type="submission" date="2022-11" db="UniProtKB">
        <authorList>
            <consortium name="EnsemblMetazoa"/>
        </authorList>
    </citation>
    <scope>IDENTIFICATION</scope>
</reference>